<keyword evidence="1" id="KW-0808">Transferase</keyword>
<dbReference type="InterPro" id="IPR051556">
    <property type="entry name" value="N-term/lysine_N-AcTrnsfr"/>
</dbReference>
<evidence type="ECO:0000313" key="6">
    <source>
        <dbReference type="Proteomes" id="UP000632377"/>
    </source>
</evidence>
<accession>A0ABS1TCE1</accession>
<dbReference type="InterPro" id="IPR000182">
    <property type="entry name" value="GNAT_dom"/>
</dbReference>
<dbReference type="Proteomes" id="UP000632377">
    <property type="component" value="Unassembled WGS sequence"/>
</dbReference>
<proteinExistence type="predicted"/>
<dbReference type="SUPFAM" id="SSF55729">
    <property type="entry name" value="Acyl-CoA N-acyltransferases (Nat)"/>
    <property type="match status" value="2"/>
</dbReference>
<keyword evidence="6" id="KW-1185">Reference proteome</keyword>
<dbReference type="PANTHER" id="PTHR42919">
    <property type="entry name" value="N-ALPHA-ACETYLTRANSFERASE"/>
    <property type="match status" value="1"/>
</dbReference>
<dbReference type="InterPro" id="IPR015797">
    <property type="entry name" value="NUDIX_hydrolase-like_dom_sf"/>
</dbReference>
<sequence length="557" mass="65014">MEKVTLDNIERYIILKNELAFEDPYVLRITKNEFLEKHIEKLESGCMDIFILSNNKEDIGFIELSKDVDTATIEDIYVRKQYSNCNTYKSMLEFADKYYCDTNISGVKFITVNHKPDLIEALKDVDYEMEKEHIQMEKTISKLPKRNLTIGYRTFYEIGDEKWIYNFMKECMKDSFFNYHAEEVHELTHINSDLVFVFYEKDQPIGFMISYINEKKNKQENKNVVYIEEIAILREFRNKGYGFKVIEFVLDKNNGMDIARLHVYRHNEIAYKVYKKLGFNEIKSIGYWVKDVKDNVMGTTICEFNNNINVYYTSQRKLLPAAYREKVKRHWEALLSNGKSFFNGDVFTINKIEASENIVNIFVGLTDYAHFLYSINKSTHEDYDCRVIHTSVLIVTSDNKFAIGEMNEGTAFPYKLQFIGGGIDKNDIKGEILDLEHNIKKEIREELGIDSEDKTIVRNLQPCFLKSGGADNFLSAIFKMELLIDENSLRFLLKKHNETLELTNKMQEIRSLIFIDASKEAVREFAAKDKRKKDGNLVATLEAAVGIRSVSVFNKCI</sequence>
<reference evidence="5 6" key="1">
    <citation type="submission" date="2021-01" db="EMBL/GenBank/DDBJ databases">
        <title>Genome public.</title>
        <authorList>
            <person name="Liu C."/>
            <person name="Sun Q."/>
        </authorList>
    </citation>
    <scope>NUCLEOTIDE SEQUENCE [LARGE SCALE GENOMIC DNA]</scope>
    <source>
        <strain evidence="5 6">YIM B02515</strain>
    </source>
</reference>
<dbReference type="Gene3D" id="3.40.630.30">
    <property type="match status" value="2"/>
</dbReference>
<dbReference type="Gene3D" id="3.90.79.10">
    <property type="entry name" value="Nucleoside Triphosphate Pyrophosphohydrolase"/>
    <property type="match status" value="1"/>
</dbReference>
<organism evidence="5 6">
    <name type="scientific">Clostridium rhizosphaerae</name>
    <dbReference type="NCBI Taxonomy" id="2803861"/>
    <lineage>
        <taxon>Bacteria</taxon>
        <taxon>Bacillati</taxon>
        <taxon>Bacillota</taxon>
        <taxon>Clostridia</taxon>
        <taxon>Eubacteriales</taxon>
        <taxon>Clostridiaceae</taxon>
        <taxon>Clostridium</taxon>
    </lineage>
</organism>
<dbReference type="PANTHER" id="PTHR42919:SF8">
    <property type="entry name" value="N-ALPHA-ACETYLTRANSFERASE 50"/>
    <property type="match status" value="1"/>
</dbReference>
<evidence type="ECO:0000256" key="1">
    <source>
        <dbReference type="ARBA" id="ARBA00022679"/>
    </source>
</evidence>
<dbReference type="Pfam" id="PF00583">
    <property type="entry name" value="Acetyltransf_1"/>
    <property type="match status" value="1"/>
</dbReference>
<evidence type="ECO:0000313" key="5">
    <source>
        <dbReference type="EMBL" id="MBL4937010.1"/>
    </source>
</evidence>
<dbReference type="InterPro" id="IPR016181">
    <property type="entry name" value="Acyl_CoA_acyltransferase"/>
</dbReference>
<feature type="domain" description="N-acetyltransferase" evidence="3">
    <location>
        <begin position="150"/>
        <end position="302"/>
    </location>
</feature>
<dbReference type="PROSITE" id="PS51462">
    <property type="entry name" value="NUDIX"/>
    <property type="match status" value="1"/>
</dbReference>
<dbReference type="SUPFAM" id="SSF55811">
    <property type="entry name" value="Nudix"/>
    <property type="match status" value="1"/>
</dbReference>
<dbReference type="EMBL" id="JAESWC010000009">
    <property type="protein sequence ID" value="MBL4937010.1"/>
    <property type="molecule type" value="Genomic_DNA"/>
</dbReference>
<evidence type="ECO:0000256" key="2">
    <source>
        <dbReference type="ARBA" id="ARBA00023315"/>
    </source>
</evidence>
<keyword evidence="2" id="KW-0012">Acyltransferase</keyword>
<evidence type="ECO:0000259" key="4">
    <source>
        <dbReference type="PROSITE" id="PS51462"/>
    </source>
</evidence>
<protein>
    <submittedName>
        <fullName evidence="5">GNAT family N-acetyltransferase</fullName>
    </submittedName>
</protein>
<evidence type="ECO:0000259" key="3">
    <source>
        <dbReference type="PROSITE" id="PS51186"/>
    </source>
</evidence>
<comment type="caution">
    <text evidence="5">The sequence shown here is derived from an EMBL/GenBank/DDBJ whole genome shotgun (WGS) entry which is preliminary data.</text>
</comment>
<dbReference type="CDD" id="cd02883">
    <property type="entry name" value="NUDIX_Hydrolase"/>
    <property type="match status" value="1"/>
</dbReference>
<dbReference type="InterPro" id="IPR000086">
    <property type="entry name" value="NUDIX_hydrolase_dom"/>
</dbReference>
<dbReference type="CDD" id="cd04301">
    <property type="entry name" value="NAT_SF"/>
    <property type="match status" value="1"/>
</dbReference>
<dbReference type="RefSeq" id="WP_202749765.1">
    <property type="nucleotide sequence ID" value="NZ_JAESWC010000009.1"/>
</dbReference>
<gene>
    <name evidence="5" type="ORF">JK636_14745</name>
</gene>
<name>A0ABS1TCE1_9CLOT</name>
<feature type="domain" description="Nudix hydrolase" evidence="4">
    <location>
        <begin position="385"/>
        <end position="538"/>
    </location>
</feature>
<dbReference type="PROSITE" id="PS51186">
    <property type="entry name" value="GNAT"/>
    <property type="match status" value="1"/>
</dbReference>